<accession>A0A835WL02</accession>
<organism evidence="2 3">
    <name type="scientific">Chlamydomonas schloesseri</name>
    <dbReference type="NCBI Taxonomy" id="2026947"/>
    <lineage>
        <taxon>Eukaryota</taxon>
        <taxon>Viridiplantae</taxon>
        <taxon>Chlorophyta</taxon>
        <taxon>core chlorophytes</taxon>
        <taxon>Chlorophyceae</taxon>
        <taxon>CS clade</taxon>
        <taxon>Chlamydomonadales</taxon>
        <taxon>Chlamydomonadaceae</taxon>
        <taxon>Chlamydomonas</taxon>
    </lineage>
</organism>
<feature type="region of interest" description="Disordered" evidence="1">
    <location>
        <begin position="80"/>
        <end position="107"/>
    </location>
</feature>
<dbReference type="EMBL" id="JAEHOD010000014">
    <property type="protein sequence ID" value="KAG2449395.1"/>
    <property type="molecule type" value="Genomic_DNA"/>
</dbReference>
<dbReference type="Proteomes" id="UP000613740">
    <property type="component" value="Unassembled WGS sequence"/>
</dbReference>
<proteinExistence type="predicted"/>
<dbReference type="AlphaFoldDB" id="A0A835WL02"/>
<dbReference type="OrthoDB" id="532515at2759"/>
<protein>
    <submittedName>
        <fullName evidence="2">Uncharacterized protein</fullName>
    </submittedName>
</protein>
<evidence type="ECO:0000313" key="2">
    <source>
        <dbReference type="EMBL" id="KAG2449395.1"/>
    </source>
</evidence>
<reference evidence="2" key="1">
    <citation type="journal article" date="2020" name="bioRxiv">
        <title>Comparative genomics of Chlamydomonas.</title>
        <authorList>
            <person name="Craig R.J."/>
            <person name="Hasan A.R."/>
            <person name="Ness R.W."/>
            <person name="Keightley P.D."/>
        </authorList>
    </citation>
    <scope>NUCLEOTIDE SEQUENCE</scope>
    <source>
        <strain evidence="2">CCAP 11/173</strain>
    </source>
</reference>
<comment type="caution">
    <text evidence="2">The sequence shown here is derived from an EMBL/GenBank/DDBJ whole genome shotgun (WGS) entry which is preliminary data.</text>
</comment>
<feature type="region of interest" description="Disordered" evidence="1">
    <location>
        <begin position="170"/>
        <end position="210"/>
    </location>
</feature>
<sequence length="631" mass="66750">MIPIKVSESYVRPGLEARLFPDHPHFLSLDDVYAVFPSGVINQKSFSHSGYSWKLVSRLMANGNNIYLAVLDESQLTNGYPNGVGERTSSSANNNNNNSGGHYTPVATPDAVQRLRSQPLDSYMVNTSQDSDGFGGSGITDITPPPPAYLQGGQGHPYAQQQQHVHALPPMPGHGGSGSATGMHPAASAPGPLTAQPSGAYRNGSLGSIRERTGSLNSMQHALVATPGGGGGGPGHHALGHCLSMPAGGSMAQAAYSGNVNFTREAMTATDSPVPVERYKAISRMIRGLERVVAASGLPASSMRNAMVVANEPAWLQHDGHNMLRQILVIAECLNKFPTAEYADSGKGNNATRAITAKDFDELVRQFILAHGGVFTDEFLGRFPPELLELRDDMEANRGLLMTRYSTNDKVFGALIKAVGHEPAAGGAMVFNATSVSANPVNHMLAAPKTLVNTVSNAWSKADTKRRTQMGALGAVAVVALWVLKRKLFGGGGGRGRRGGGGSGYDDSEDGYSGRRRRGGGGGELVDRLVDRRAAAEHTSVRYVAACQDELRRAAKNDALLRADWRLGPVRLALPGSGPVPEGYEAVQPEYCNVDALIQDLNDRRALKRPLRRAGGSAGAVGPAGLERIGE</sequence>
<feature type="region of interest" description="Disordered" evidence="1">
    <location>
        <begin position="494"/>
        <end position="524"/>
    </location>
</feature>
<evidence type="ECO:0000256" key="1">
    <source>
        <dbReference type="SAM" id="MobiDB-lite"/>
    </source>
</evidence>
<feature type="compositionally biased region" description="Low complexity" evidence="1">
    <location>
        <begin position="89"/>
        <end position="99"/>
    </location>
</feature>
<name>A0A835WL02_9CHLO</name>
<gene>
    <name evidence="2" type="ORF">HYH02_005545</name>
</gene>
<evidence type="ECO:0000313" key="3">
    <source>
        <dbReference type="Proteomes" id="UP000613740"/>
    </source>
</evidence>
<feature type="compositionally biased region" description="Gly residues" evidence="1">
    <location>
        <begin position="494"/>
        <end position="504"/>
    </location>
</feature>
<keyword evidence="3" id="KW-1185">Reference proteome</keyword>